<keyword evidence="2" id="KW-0963">Cytoplasm</keyword>
<organism evidence="5 6">
    <name type="scientific">Priestia endophytica DSM 13796</name>
    <dbReference type="NCBI Taxonomy" id="1121089"/>
    <lineage>
        <taxon>Bacteria</taxon>
        <taxon>Bacillati</taxon>
        <taxon>Bacillota</taxon>
        <taxon>Bacilli</taxon>
        <taxon>Bacillales</taxon>
        <taxon>Bacillaceae</taxon>
        <taxon>Priestia</taxon>
    </lineage>
</organism>
<name>A0A1I5Y1T3_9BACI</name>
<evidence type="ECO:0000256" key="2">
    <source>
        <dbReference type="ARBA" id="ARBA00022490"/>
    </source>
</evidence>
<evidence type="ECO:0000256" key="1">
    <source>
        <dbReference type="ARBA" id="ARBA00004496"/>
    </source>
</evidence>
<dbReference type="Proteomes" id="UP000182762">
    <property type="component" value="Unassembled WGS sequence"/>
</dbReference>
<accession>A0A1I5Y1T3</accession>
<comment type="caution">
    <text evidence="5">The sequence shown here is derived from an EMBL/GenBank/DDBJ whole genome shotgun (WGS) entry which is preliminary data.</text>
</comment>
<dbReference type="NCBIfam" id="TIGR03130">
    <property type="entry name" value="malonate_delta"/>
    <property type="match status" value="1"/>
</dbReference>
<dbReference type="EMBL" id="FOXX01000002">
    <property type="protein sequence ID" value="SFQ38211.1"/>
    <property type="molecule type" value="Genomic_DNA"/>
</dbReference>
<evidence type="ECO:0000313" key="6">
    <source>
        <dbReference type="Proteomes" id="UP000182762"/>
    </source>
</evidence>
<dbReference type="NCBIfam" id="NF002293">
    <property type="entry name" value="PRK01220.1"/>
    <property type="match status" value="1"/>
</dbReference>
<dbReference type="InterPro" id="IPR009662">
    <property type="entry name" value="Malonate_deCO2ase_dsu"/>
</dbReference>
<sequence length="98" mass="10937">METLRYVYEGKRKITKRAHIGVVASGDLEILVEPTEETKAIVTIKTGSEGFKEVWEAVLERFFIKNEVTGIFTINDFGATPGVVGLRLAQVLEVSEHE</sequence>
<gene>
    <name evidence="5" type="ORF">SAMN02745910_01185</name>
</gene>
<comment type="subcellular location">
    <subcellularLocation>
        <location evidence="1">Cytoplasm</location>
    </subcellularLocation>
</comment>
<keyword evidence="6" id="KW-1185">Reference proteome</keyword>
<protein>
    <recommendedName>
        <fullName evidence="4">Malonate decarboxylase acyl carrier protein</fullName>
    </recommendedName>
</protein>
<dbReference type="InterPro" id="IPR023439">
    <property type="entry name" value="Mal_deCO2ase/Cit_lyase_ACP"/>
</dbReference>
<dbReference type="GeneID" id="93709911"/>
<evidence type="ECO:0000313" key="5">
    <source>
        <dbReference type="EMBL" id="SFQ38211.1"/>
    </source>
</evidence>
<evidence type="ECO:0000256" key="4">
    <source>
        <dbReference type="NCBIfam" id="TIGR03130"/>
    </source>
</evidence>
<evidence type="ECO:0000256" key="3">
    <source>
        <dbReference type="ARBA" id="ARBA00022553"/>
    </source>
</evidence>
<reference evidence="5 6" key="1">
    <citation type="submission" date="2016-10" db="EMBL/GenBank/DDBJ databases">
        <authorList>
            <person name="Varghese N."/>
            <person name="Submissions S."/>
        </authorList>
    </citation>
    <scope>NUCLEOTIDE SEQUENCE [LARGE SCALE GENOMIC DNA]</scope>
    <source>
        <strain evidence="5 6">DSM 13796</strain>
    </source>
</reference>
<dbReference type="RefSeq" id="WP_061803620.1">
    <property type="nucleotide sequence ID" value="NZ_FOXX01000002.1"/>
</dbReference>
<proteinExistence type="inferred from homology"/>
<keyword evidence="3" id="KW-0597">Phosphoprotein</keyword>
<dbReference type="HAMAP" id="MF_00710">
    <property type="entry name" value="Malonate_deCO2ase_dsu"/>
    <property type="match status" value="1"/>
</dbReference>
<dbReference type="Pfam" id="PF06857">
    <property type="entry name" value="ACP"/>
    <property type="match status" value="1"/>
</dbReference>